<dbReference type="Gramene" id="BGIOSGA015466-TA">
    <property type="protein sequence ID" value="BGIOSGA015466-PA"/>
    <property type="gene ID" value="BGIOSGA015466"/>
</dbReference>
<keyword evidence="1" id="KW-0175">Coiled coil</keyword>
<protein>
    <submittedName>
        <fullName evidence="3">Uncharacterized protein</fullName>
    </submittedName>
</protein>
<gene>
    <name evidence="3" type="ORF">OsI_15120</name>
</gene>
<dbReference type="Proteomes" id="UP000007015">
    <property type="component" value="Chromosome 4"/>
</dbReference>
<reference evidence="3 4" key="1">
    <citation type="journal article" date="2005" name="PLoS Biol.">
        <title>The genomes of Oryza sativa: a history of duplications.</title>
        <authorList>
            <person name="Yu J."/>
            <person name="Wang J."/>
            <person name="Lin W."/>
            <person name="Li S."/>
            <person name="Li H."/>
            <person name="Zhou J."/>
            <person name="Ni P."/>
            <person name="Dong W."/>
            <person name="Hu S."/>
            <person name="Zeng C."/>
            <person name="Zhang J."/>
            <person name="Zhang Y."/>
            <person name="Li R."/>
            <person name="Xu Z."/>
            <person name="Li S."/>
            <person name="Li X."/>
            <person name="Zheng H."/>
            <person name="Cong L."/>
            <person name="Lin L."/>
            <person name="Yin J."/>
            <person name="Geng J."/>
            <person name="Li G."/>
            <person name="Shi J."/>
            <person name="Liu J."/>
            <person name="Lv H."/>
            <person name="Li J."/>
            <person name="Wang J."/>
            <person name="Deng Y."/>
            <person name="Ran L."/>
            <person name="Shi X."/>
            <person name="Wang X."/>
            <person name="Wu Q."/>
            <person name="Li C."/>
            <person name="Ren X."/>
            <person name="Wang J."/>
            <person name="Wang X."/>
            <person name="Li D."/>
            <person name="Liu D."/>
            <person name="Zhang X."/>
            <person name="Ji Z."/>
            <person name="Zhao W."/>
            <person name="Sun Y."/>
            <person name="Zhang Z."/>
            <person name="Bao J."/>
            <person name="Han Y."/>
            <person name="Dong L."/>
            <person name="Ji J."/>
            <person name="Chen P."/>
            <person name="Wu S."/>
            <person name="Liu J."/>
            <person name="Xiao Y."/>
            <person name="Bu D."/>
            <person name="Tan J."/>
            <person name="Yang L."/>
            <person name="Ye C."/>
            <person name="Zhang J."/>
            <person name="Xu J."/>
            <person name="Zhou Y."/>
            <person name="Yu Y."/>
            <person name="Zhang B."/>
            <person name="Zhuang S."/>
            <person name="Wei H."/>
            <person name="Liu B."/>
            <person name="Lei M."/>
            <person name="Yu H."/>
            <person name="Li Y."/>
            <person name="Xu H."/>
            <person name="Wei S."/>
            <person name="He X."/>
            <person name="Fang L."/>
            <person name="Zhang Z."/>
            <person name="Zhang Y."/>
            <person name="Huang X."/>
            <person name="Su Z."/>
            <person name="Tong W."/>
            <person name="Li J."/>
            <person name="Tong Z."/>
            <person name="Li S."/>
            <person name="Ye J."/>
            <person name="Wang L."/>
            <person name="Fang L."/>
            <person name="Lei T."/>
            <person name="Chen C."/>
            <person name="Chen H."/>
            <person name="Xu Z."/>
            <person name="Li H."/>
            <person name="Huang H."/>
            <person name="Zhang F."/>
            <person name="Xu H."/>
            <person name="Li N."/>
            <person name="Zhao C."/>
            <person name="Li S."/>
            <person name="Dong L."/>
            <person name="Huang Y."/>
            <person name="Li L."/>
            <person name="Xi Y."/>
            <person name="Qi Q."/>
            <person name="Li W."/>
            <person name="Zhang B."/>
            <person name="Hu W."/>
            <person name="Zhang Y."/>
            <person name="Tian X."/>
            <person name="Jiao Y."/>
            <person name="Liang X."/>
            <person name="Jin J."/>
            <person name="Gao L."/>
            <person name="Zheng W."/>
            <person name="Hao B."/>
            <person name="Liu S."/>
            <person name="Wang W."/>
            <person name="Yuan L."/>
            <person name="Cao M."/>
            <person name="McDermott J."/>
            <person name="Samudrala R."/>
            <person name="Wang J."/>
            <person name="Wong G.K."/>
            <person name="Yang H."/>
        </authorList>
    </citation>
    <scope>NUCLEOTIDE SEQUENCE [LARGE SCALE GENOMIC DNA]</scope>
    <source>
        <strain evidence="4">cv. 93-11</strain>
    </source>
</reference>
<evidence type="ECO:0000313" key="4">
    <source>
        <dbReference type="Proteomes" id="UP000007015"/>
    </source>
</evidence>
<keyword evidence="4" id="KW-1185">Reference proteome</keyword>
<feature type="compositionally biased region" description="Basic and acidic residues" evidence="2">
    <location>
        <begin position="441"/>
        <end position="454"/>
    </location>
</feature>
<dbReference type="EMBL" id="CM000129">
    <property type="protein sequence ID" value="EAY93316.1"/>
    <property type="molecule type" value="Genomic_DNA"/>
</dbReference>
<dbReference type="HOGENOM" id="CLU_603251_0_0_1"/>
<feature type="region of interest" description="Disordered" evidence="2">
    <location>
        <begin position="421"/>
        <end position="454"/>
    </location>
</feature>
<dbReference type="AlphaFoldDB" id="A2XR56"/>
<sequence length="454" mass="50513">MTVSDMTLTVPHFVSPDFTSRPEIAPFVDAVCQIVAPSNCLGLFTELNEFSESCAAAESLFVRGLAAHLSTKRSALERLDRYRLRLRKAEEDLHHKEDKRRVVADTLKKANAEDKSLIGENKSLRTDLEVANKRAAKRECQLAAAEEKIKSLGPPNGNANLLRLRTLLPKLWRQRRSPPSKPATLFGWLSMSSGHIVAPSNGVGLFTELNEFSESCAAVESLFVRGLVAHLSAKRSALERLDRYRLRLRKAKEDLHHKEDKRRVVADALEKANAENKSLIGENKSLRTDLEVANKRAAKRECQLTAAEEKIKSLGPPNGNANLLRLRKLLPKLWRQRRSPPSKPATLFGWLSMSSGHVRRVLWGMMEWRSIFLSGCKMWPARLSKWLARTAISARELLQSGGKDGVKTRLREHLERIAEAEAAAAADAGEDPKSSAAAAGREGEGNEAQDHPKV</sequence>
<accession>A2XR56</accession>
<organism evidence="3 4">
    <name type="scientific">Oryza sativa subsp. indica</name>
    <name type="common">Rice</name>
    <dbReference type="NCBI Taxonomy" id="39946"/>
    <lineage>
        <taxon>Eukaryota</taxon>
        <taxon>Viridiplantae</taxon>
        <taxon>Streptophyta</taxon>
        <taxon>Embryophyta</taxon>
        <taxon>Tracheophyta</taxon>
        <taxon>Spermatophyta</taxon>
        <taxon>Magnoliopsida</taxon>
        <taxon>Liliopsida</taxon>
        <taxon>Poales</taxon>
        <taxon>Poaceae</taxon>
        <taxon>BOP clade</taxon>
        <taxon>Oryzoideae</taxon>
        <taxon>Oryzeae</taxon>
        <taxon>Oryzinae</taxon>
        <taxon>Oryza</taxon>
        <taxon>Oryza sativa</taxon>
    </lineage>
</organism>
<evidence type="ECO:0000256" key="1">
    <source>
        <dbReference type="SAM" id="Coils"/>
    </source>
</evidence>
<feature type="coiled-coil region" evidence="1">
    <location>
        <begin position="234"/>
        <end position="310"/>
    </location>
</feature>
<proteinExistence type="predicted"/>
<feature type="coiled-coil region" evidence="1">
    <location>
        <begin position="72"/>
        <end position="99"/>
    </location>
</feature>
<evidence type="ECO:0000313" key="3">
    <source>
        <dbReference type="EMBL" id="EAY93316.1"/>
    </source>
</evidence>
<evidence type="ECO:0000256" key="2">
    <source>
        <dbReference type="SAM" id="MobiDB-lite"/>
    </source>
</evidence>
<name>A2XR56_ORYSI</name>